<dbReference type="Proteomes" id="UP000016931">
    <property type="component" value="Unassembled WGS sequence"/>
</dbReference>
<dbReference type="OMA" id="LPATYYE"/>
<dbReference type="EMBL" id="KB456265">
    <property type="protein sequence ID" value="EMF12143.1"/>
    <property type="molecule type" value="Genomic_DNA"/>
</dbReference>
<feature type="compositionally biased region" description="Polar residues" evidence="1">
    <location>
        <begin position="63"/>
        <end position="74"/>
    </location>
</feature>
<evidence type="ECO:0000256" key="1">
    <source>
        <dbReference type="SAM" id="MobiDB-lite"/>
    </source>
</evidence>
<feature type="compositionally biased region" description="Polar residues" evidence="1">
    <location>
        <begin position="82"/>
        <end position="99"/>
    </location>
</feature>
<dbReference type="RefSeq" id="XP_016760264.1">
    <property type="nucleotide sequence ID" value="XM_016902073.1"/>
</dbReference>
<feature type="region of interest" description="Disordered" evidence="1">
    <location>
        <begin position="121"/>
        <end position="140"/>
    </location>
</feature>
<feature type="compositionally biased region" description="Low complexity" evidence="1">
    <location>
        <begin position="28"/>
        <end position="53"/>
    </location>
</feature>
<feature type="compositionally biased region" description="Basic and acidic residues" evidence="1">
    <location>
        <begin position="12"/>
        <end position="23"/>
    </location>
</feature>
<name>N1QFR0_SPHMS</name>
<sequence length="140" mass="15044">MVFPVDSIPAVYHEEREAADSAKRHAHIQQQKAKVHAAQVAAALKAPAAEQAKPSADTPPQRPQLTRPVSSTVFGNIYQGFARSSQSTPQPRSIASGSSTPVTTPPAKVVTQAELERDMARAQKLADRRQGADIVGPGWW</sequence>
<organism evidence="2 3">
    <name type="scientific">Sphaerulina musiva (strain SO2202)</name>
    <name type="common">Poplar stem canker fungus</name>
    <name type="synonym">Septoria musiva</name>
    <dbReference type="NCBI Taxonomy" id="692275"/>
    <lineage>
        <taxon>Eukaryota</taxon>
        <taxon>Fungi</taxon>
        <taxon>Dikarya</taxon>
        <taxon>Ascomycota</taxon>
        <taxon>Pezizomycotina</taxon>
        <taxon>Dothideomycetes</taxon>
        <taxon>Dothideomycetidae</taxon>
        <taxon>Mycosphaerellales</taxon>
        <taxon>Mycosphaerellaceae</taxon>
        <taxon>Sphaerulina</taxon>
    </lineage>
</organism>
<reference evidence="2 3" key="1">
    <citation type="journal article" date="2012" name="PLoS Pathog.">
        <title>Diverse lifestyles and strategies of plant pathogenesis encoded in the genomes of eighteen Dothideomycetes fungi.</title>
        <authorList>
            <person name="Ohm R.A."/>
            <person name="Feau N."/>
            <person name="Henrissat B."/>
            <person name="Schoch C.L."/>
            <person name="Horwitz B.A."/>
            <person name="Barry K.W."/>
            <person name="Condon B.J."/>
            <person name="Copeland A.C."/>
            <person name="Dhillon B."/>
            <person name="Glaser F."/>
            <person name="Hesse C.N."/>
            <person name="Kosti I."/>
            <person name="LaButti K."/>
            <person name="Lindquist E.A."/>
            <person name="Lucas S."/>
            <person name="Salamov A.A."/>
            <person name="Bradshaw R.E."/>
            <person name="Ciuffetti L."/>
            <person name="Hamelin R.C."/>
            <person name="Kema G.H.J."/>
            <person name="Lawrence C."/>
            <person name="Scott J.A."/>
            <person name="Spatafora J.W."/>
            <person name="Turgeon B.G."/>
            <person name="de Wit P.J.G.M."/>
            <person name="Zhong S."/>
            <person name="Goodwin S.B."/>
            <person name="Grigoriev I.V."/>
        </authorList>
    </citation>
    <scope>NUCLEOTIDE SEQUENCE [LARGE SCALE GENOMIC DNA]</scope>
    <source>
        <strain evidence="2 3">SO2202</strain>
    </source>
</reference>
<dbReference type="GeneID" id="27899210"/>
<evidence type="ECO:0000313" key="3">
    <source>
        <dbReference type="Proteomes" id="UP000016931"/>
    </source>
</evidence>
<dbReference type="eggNOG" id="ENOG502TFFA">
    <property type="taxonomic scope" value="Eukaryota"/>
</dbReference>
<dbReference type="HOGENOM" id="CLU_1927206_0_0_1"/>
<proteinExistence type="predicted"/>
<feature type="compositionally biased region" description="Basic and acidic residues" evidence="1">
    <location>
        <begin position="121"/>
        <end position="131"/>
    </location>
</feature>
<accession>N1QFR0</accession>
<protein>
    <submittedName>
        <fullName evidence="2">Uncharacterized protein</fullName>
    </submittedName>
</protein>
<evidence type="ECO:0000313" key="2">
    <source>
        <dbReference type="EMBL" id="EMF12143.1"/>
    </source>
</evidence>
<keyword evidence="3" id="KW-1185">Reference proteome</keyword>
<feature type="compositionally biased region" description="Low complexity" evidence="1">
    <location>
        <begin position="100"/>
        <end position="110"/>
    </location>
</feature>
<feature type="region of interest" description="Disordered" evidence="1">
    <location>
        <begin position="1"/>
        <end position="110"/>
    </location>
</feature>
<gene>
    <name evidence="2" type="ORF">SEPMUDRAFT_126464</name>
</gene>
<dbReference type="AlphaFoldDB" id="N1QFR0"/>